<comment type="caution">
    <text evidence="1">The sequence shown here is derived from an EMBL/GenBank/DDBJ whole genome shotgun (WGS) entry which is preliminary data.</text>
</comment>
<protein>
    <submittedName>
        <fullName evidence="1">Uncharacterized protein</fullName>
    </submittedName>
</protein>
<keyword evidence="2" id="KW-1185">Reference proteome</keyword>
<dbReference type="EMBL" id="MU003553">
    <property type="protein sequence ID" value="KAF2463216.1"/>
    <property type="molecule type" value="Genomic_DNA"/>
</dbReference>
<sequence length="561" mass="64289">MAGRKRRKASLAQRPQDQAESIDLSADVKLVVLDYITRPSDLKALCLTSKAWRSVATPRLYLNIELYIHDRDDISRFMRCIGAGASLHLKAIRRLTFIDEEGPPESILVRKGERIRGGHHFSTSERNTSAFLILQMIPRNVLHTFRHLSIVSLDQRCLRALKHNQKSLRHVQFSVNGNIFLPDLLKPGLETLDVFWTGVRKPYSEFTKDILKKAPNLRRLCVIGCTSDNLNPEPNFMYGDDYTHPHSSLQELSLIETELGPRGDIWTKTFDFTALTSLAIWDCCDADGFFTQLGQTYRDMPSQLKRLVVADSESDEPEVLYESLINIYSSSPNLSSLHLNMALIGDIWDDFYQVCHLPKTLLSLSLHDPGLYRSDAATLSLGCFQSLCYDLPKLQQLGIRLPDDGLLMCTENIHDLDAESVIPYLESLKELGDLRILHLRQPRSKWNEDSIPRSEEHIAFSLQQFANFFFTYMESRSMCPKLNFLVWGMYWDRGLYHSTDEYEAIYQHCFVRGQQVAFGETKAVAIPVSRRTLRELAPELDILDYQPDCGWIGAQPGRFYE</sequence>
<proteinExistence type="predicted"/>
<evidence type="ECO:0000313" key="1">
    <source>
        <dbReference type="EMBL" id="KAF2463216.1"/>
    </source>
</evidence>
<dbReference type="Proteomes" id="UP000799755">
    <property type="component" value="Unassembled WGS sequence"/>
</dbReference>
<evidence type="ECO:0000313" key="2">
    <source>
        <dbReference type="Proteomes" id="UP000799755"/>
    </source>
</evidence>
<organism evidence="1 2">
    <name type="scientific">Lindgomyces ingoldianus</name>
    <dbReference type="NCBI Taxonomy" id="673940"/>
    <lineage>
        <taxon>Eukaryota</taxon>
        <taxon>Fungi</taxon>
        <taxon>Dikarya</taxon>
        <taxon>Ascomycota</taxon>
        <taxon>Pezizomycotina</taxon>
        <taxon>Dothideomycetes</taxon>
        <taxon>Pleosporomycetidae</taxon>
        <taxon>Pleosporales</taxon>
        <taxon>Lindgomycetaceae</taxon>
        <taxon>Lindgomyces</taxon>
    </lineage>
</organism>
<accession>A0ACB6Q8J3</accession>
<reference evidence="1" key="1">
    <citation type="journal article" date="2020" name="Stud. Mycol.">
        <title>101 Dothideomycetes genomes: a test case for predicting lifestyles and emergence of pathogens.</title>
        <authorList>
            <person name="Haridas S."/>
            <person name="Albert R."/>
            <person name="Binder M."/>
            <person name="Bloem J."/>
            <person name="Labutti K."/>
            <person name="Salamov A."/>
            <person name="Andreopoulos B."/>
            <person name="Baker S."/>
            <person name="Barry K."/>
            <person name="Bills G."/>
            <person name="Bluhm B."/>
            <person name="Cannon C."/>
            <person name="Castanera R."/>
            <person name="Culley D."/>
            <person name="Daum C."/>
            <person name="Ezra D."/>
            <person name="Gonzalez J."/>
            <person name="Henrissat B."/>
            <person name="Kuo A."/>
            <person name="Liang C."/>
            <person name="Lipzen A."/>
            <person name="Lutzoni F."/>
            <person name="Magnuson J."/>
            <person name="Mondo S."/>
            <person name="Nolan M."/>
            <person name="Ohm R."/>
            <person name="Pangilinan J."/>
            <person name="Park H.-J."/>
            <person name="Ramirez L."/>
            <person name="Alfaro M."/>
            <person name="Sun H."/>
            <person name="Tritt A."/>
            <person name="Yoshinaga Y."/>
            <person name="Zwiers L.-H."/>
            <person name="Turgeon B."/>
            <person name="Goodwin S."/>
            <person name="Spatafora J."/>
            <person name="Crous P."/>
            <person name="Grigoriev I."/>
        </authorList>
    </citation>
    <scope>NUCLEOTIDE SEQUENCE</scope>
    <source>
        <strain evidence="1">ATCC 200398</strain>
    </source>
</reference>
<name>A0ACB6Q8J3_9PLEO</name>
<gene>
    <name evidence="1" type="ORF">BDR25DRAFT_347422</name>
</gene>